<dbReference type="PANTHER" id="PTHR22835">
    <property type="entry name" value="ZINC FINGER FYVE DOMAIN CONTAINING PROTEIN"/>
    <property type="match status" value="1"/>
</dbReference>
<evidence type="ECO:0000256" key="3">
    <source>
        <dbReference type="ARBA" id="ARBA00022801"/>
    </source>
</evidence>
<dbReference type="EMBL" id="JACGWK010000005">
    <property type="protein sequence ID" value="KAL0353498.1"/>
    <property type="molecule type" value="Genomic_DNA"/>
</dbReference>
<evidence type="ECO:0000256" key="2">
    <source>
        <dbReference type="ARBA" id="ARBA00022729"/>
    </source>
</evidence>
<dbReference type="Pfam" id="PF00657">
    <property type="entry name" value="Lipase_GDSL"/>
    <property type="match status" value="1"/>
</dbReference>
<reference evidence="5" key="1">
    <citation type="submission" date="2020-06" db="EMBL/GenBank/DDBJ databases">
        <authorList>
            <person name="Li T."/>
            <person name="Hu X."/>
            <person name="Zhang T."/>
            <person name="Song X."/>
            <person name="Zhang H."/>
            <person name="Dai N."/>
            <person name="Sheng W."/>
            <person name="Hou X."/>
            <person name="Wei L."/>
        </authorList>
    </citation>
    <scope>NUCLEOTIDE SEQUENCE</scope>
    <source>
        <strain evidence="5">G01</strain>
        <tissue evidence="5">Leaf</tissue>
    </source>
</reference>
<dbReference type="SUPFAM" id="SSF52266">
    <property type="entry name" value="SGNH hydrolase"/>
    <property type="match status" value="1"/>
</dbReference>
<dbReference type="GO" id="GO:0016788">
    <property type="term" value="F:hydrolase activity, acting on ester bonds"/>
    <property type="evidence" value="ECO:0007669"/>
    <property type="project" value="InterPro"/>
</dbReference>
<protein>
    <submittedName>
        <fullName evidence="5">Acetylajmalan esterase</fullName>
    </submittedName>
</protein>
<sequence>MLCILSLTSIPIALLFSPSSYLLQETIMASVFHKLIVLRLLVLCCFLFSCVPQCADAHPLKICKFDQIYQLGDSISDTGNLIREVPIGAATAFARLPYGETFFKNATGRCSNGRLMIDYIAMDAGLPFLPPYKNLDAADFEHGVNFAVAGSTALPSQALAAQHIFSPVTNSSLNVQLDWMFNHFNSICLNSRDCVEKLQNALFMVGEIGGNDYNYAIFQGKTMEELRSMVPDVVGTVVDAARKVIEVGGKRVVIPGNFPIGCLPIYKTAFQTNISAAYDENQCLNHLNEFAKYHNEELQKAIHTLKQQKPNAVVVYADYYNAYKFLLRVATFHGFEREKACCGTGGKYNFNMMRMCGGAGVEVCSHPERYMSWDGVHLTQQGYKIMAAWLVNKIFPHLLCHF</sequence>
<dbReference type="AlphaFoldDB" id="A0AAW2PEV0"/>
<dbReference type="CDD" id="cd01837">
    <property type="entry name" value="SGNH_plant_lipase_like"/>
    <property type="match status" value="1"/>
</dbReference>
<accession>A0AAW2PEV0</accession>
<comment type="caution">
    <text evidence="5">The sequence shown here is derived from an EMBL/GenBank/DDBJ whole genome shotgun (WGS) entry which is preliminary data.</text>
</comment>
<dbReference type="PANTHER" id="PTHR22835:SF517">
    <property type="entry name" value="GDSL-LIKE LIPASE_ACYLHYDROLASE FAMILY PROTEIN, EXPRESSED"/>
    <property type="match status" value="1"/>
</dbReference>
<reference evidence="5" key="2">
    <citation type="journal article" date="2024" name="Plant">
        <title>Genomic evolution and insights into agronomic trait innovations of Sesamum species.</title>
        <authorList>
            <person name="Miao H."/>
            <person name="Wang L."/>
            <person name="Qu L."/>
            <person name="Liu H."/>
            <person name="Sun Y."/>
            <person name="Le M."/>
            <person name="Wang Q."/>
            <person name="Wei S."/>
            <person name="Zheng Y."/>
            <person name="Lin W."/>
            <person name="Duan Y."/>
            <person name="Cao H."/>
            <person name="Xiong S."/>
            <person name="Wang X."/>
            <person name="Wei L."/>
            <person name="Li C."/>
            <person name="Ma Q."/>
            <person name="Ju M."/>
            <person name="Zhao R."/>
            <person name="Li G."/>
            <person name="Mu C."/>
            <person name="Tian Q."/>
            <person name="Mei H."/>
            <person name="Zhang T."/>
            <person name="Gao T."/>
            <person name="Zhang H."/>
        </authorList>
    </citation>
    <scope>NUCLEOTIDE SEQUENCE</scope>
    <source>
        <strain evidence="5">G01</strain>
    </source>
</reference>
<name>A0AAW2PEV0_9LAMI</name>
<evidence type="ECO:0000313" key="5">
    <source>
        <dbReference type="EMBL" id="KAL0353498.1"/>
    </source>
</evidence>
<gene>
    <name evidence="5" type="ORF">Sangu_0931100</name>
</gene>
<dbReference type="InterPro" id="IPR001087">
    <property type="entry name" value="GDSL"/>
</dbReference>
<evidence type="ECO:0000256" key="4">
    <source>
        <dbReference type="ARBA" id="ARBA00023180"/>
    </source>
</evidence>
<dbReference type="Gene3D" id="3.40.50.1110">
    <property type="entry name" value="SGNH hydrolase"/>
    <property type="match status" value="1"/>
</dbReference>
<dbReference type="InterPro" id="IPR035669">
    <property type="entry name" value="SGNH_plant_lipase-like"/>
</dbReference>
<evidence type="ECO:0000256" key="1">
    <source>
        <dbReference type="ARBA" id="ARBA00008668"/>
    </source>
</evidence>
<keyword evidence="4" id="KW-0325">Glycoprotein</keyword>
<keyword evidence="2" id="KW-0732">Signal</keyword>
<organism evidence="5">
    <name type="scientific">Sesamum angustifolium</name>
    <dbReference type="NCBI Taxonomy" id="2727405"/>
    <lineage>
        <taxon>Eukaryota</taxon>
        <taxon>Viridiplantae</taxon>
        <taxon>Streptophyta</taxon>
        <taxon>Embryophyta</taxon>
        <taxon>Tracheophyta</taxon>
        <taxon>Spermatophyta</taxon>
        <taxon>Magnoliopsida</taxon>
        <taxon>eudicotyledons</taxon>
        <taxon>Gunneridae</taxon>
        <taxon>Pentapetalae</taxon>
        <taxon>asterids</taxon>
        <taxon>lamiids</taxon>
        <taxon>Lamiales</taxon>
        <taxon>Pedaliaceae</taxon>
        <taxon>Sesamum</taxon>
    </lineage>
</organism>
<comment type="similarity">
    <text evidence="1">Belongs to the 'GDSL' lipolytic enzyme family.</text>
</comment>
<dbReference type="InterPro" id="IPR036514">
    <property type="entry name" value="SGNH_hydro_sf"/>
</dbReference>
<keyword evidence="3" id="KW-0378">Hydrolase</keyword>
<proteinExistence type="inferred from homology"/>